<evidence type="ECO:0000259" key="4">
    <source>
        <dbReference type="Pfam" id="PF09118"/>
    </source>
</evidence>
<dbReference type="SUPFAM" id="SSF81296">
    <property type="entry name" value="E set domains"/>
    <property type="match status" value="1"/>
</dbReference>
<dbReference type="InterPro" id="IPR015202">
    <property type="entry name" value="GO-like_E_set"/>
</dbReference>
<keyword evidence="1" id="KW-0732">Signal</keyword>
<dbReference type="Proteomes" id="UP000559256">
    <property type="component" value="Unassembled WGS sequence"/>
</dbReference>
<gene>
    <name evidence="5" type="ORF">D9758_007634</name>
</gene>
<evidence type="ECO:0000259" key="3">
    <source>
        <dbReference type="Pfam" id="PF07250"/>
    </source>
</evidence>
<dbReference type="AlphaFoldDB" id="A0A8H5G7U6"/>
<dbReference type="PANTHER" id="PTHR32208">
    <property type="entry name" value="SECRETED PROTEIN-RELATED"/>
    <property type="match status" value="1"/>
</dbReference>
<evidence type="ECO:0008006" key="7">
    <source>
        <dbReference type="Google" id="ProtNLM"/>
    </source>
</evidence>
<keyword evidence="6" id="KW-1185">Reference proteome</keyword>
<evidence type="ECO:0000256" key="1">
    <source>
        <dbReference type="ARBA" id="ARBA00022729"/>
    </source>
</evidence>
<organism evidence="5 6">
    <name type="scientific">Tetrapyrgos nigripes</name>
    <dbReference type="NCBI Taxonomy" id="182062"/>
    <lineage>
        <taxon>Eukaryota</taxon>
        <taxon>Fungi</taxon>
        <taxon>Dikarya</taxon>
        <taxon>Basidiomycota</taxon>
        <taxon>Agaricomycotina</taxon>
        <taxon>Agaricomycetes</taxon>
        <taxon>Agaricomycetidae</taxon>
        <taxon>Agaricales</taxon>
        <taxon>Marasmiineae</taxon>
        <taxon>Marasmiaceae</taxon>
        <taxon>Tetrapyrgos</taxon>
    </lineage>
</organism>
<dbReference type="SUPFAM" id="SSF50965">
    <property type="entry name" value="Galactose oxidase, central domain"/>
    <property type="match status" value="1"/>
</dbReference>
<protein>
    <recommendedName>
        <fullName evidence="7">Glyoxal oxidase</fullName>
    </recommendedName>
</protein>
<feature type="compositionally biased region" description="Polar residues" evidence="2">
    <location>
        <begin position="645"/>
        <end position="676"/>
    </location>
</feature>
<feature type="compositionally biased region" description="Low complexity" evidence="2">
    <location>
        <begin position="635"/>
        <end position="644"/>
    </location>
</feature>
<proteinExistence type="predicted"/>
<evidence type="ECO:0000256" key="2">
    <source>
        <dbReference type="SAM" id="MobiDB-lite"/>
    </source>
</evidence>
<dbReference type="InterPro" id="IPR037293">
    <property type="entry name" value="Gal_Oxidase_central_sf"/>
</dbReference>
<evidence type="ECO:0000313" key="5">
    <source>
        <dbReference type="EMBL" id="KAF5359999.1"/>
    </source>
</evidence>
<feature type="domain" description="Glyoxal oxidase N-terminal" evidence="3">
    <location>
        <begin position="86"/>
        <end position="450"/>
    </location>
</feature>
<dbReference type="Gene3D" id="2.60.40.10">
    <property type="entry name" value="Immunoglobulins"/>
    <property type="match status" value="1"/>
</dbReference>
<dbReference type="PANTHER" id="PTHR32208:SF96">
    <property type="entry name" value="GLYOXAL OXIDASE"/>
    <property type="match status" value="1"/>
</dbReference>
<accession>A0A8H5G7U6</accession>
<reference evidence="5 6" key="1">
    <citation type="journal article" date="2020" name="ISME J.">
        <title>Uncovering the hidden diversity of litter-decomposition mechanisms in mushroom-forming fungi.</title>
        <authorList>
            <person name="Floudas D."/>
            <person name="Bentzer J."/>
            <person name="Ahren D."/>
            <person name="Johansson T."/>
            <person name="Persson P."/>
            <person name="Tunlid A."/>
        </authorList>
    </citation>
    <scope>NUCLEOTIDE SEQUENCE [LARGE SCALE GENOMIC DNA]</scope>
    <source>
        <strain evidence="5 6">CBS 291.85</strain>
    </source>
</reference>
<dbReference type="EMBL" id="JAACJM010000045">
    <property type="protein sequence ID" value="KAF5359999.1"/>
    <property type="molecule type" value="Genomic_DNA"/>
</dbReference>
<dbReference type="OrthoDB" id="2019572at2759"/>
<dbReference type="CDD" id="cd02851">
    <property type="entry name" value="E_set_GO_C"/>
    <property type="match status" value="1"/>
</dbReference>
<feature type="region of interest" description="Disordered" evidence="2">
    <location>
        <begin position="635"/>
        <end position="676"/>
    </location>
</feature>
<name>A0A8H5G7U6_9AGAR</name>
<dbReference type="InterPro" id="IPR009880">
    <property type="entry name" value="Glyoxal_oxidase_N"/>
</dbReference>
<dbReference type="Pfam" id="PF07250">
    <property type="entry name" value="Glyoxal_oxid_N"/>
    <property type="match status" value="1"/>
</dbReference>
<dbReference type="InterPro" id="IPR013783">
    <property type="entry name" value="Ig-like_fold"/>
</dbReference>
<dbReference type="Gene3D" id="2.130.10.80">
    <property type="entry name" value="Galactose oxidase/kelch, beta-propeller"/>
    <property type="match status" value="1"/>
</dbReference>
<dbReference type="InterPro" id="IPR014756">
    <property type="entry name" value="Ig_E-set"/>
</dbReference>
<feature type="domain" description="Galactose oxidase-like Early set" evidence="4">
    <location>
        <begin position="455"/>
        <end position="552"/>
    </location>
</feature>
<dbReference type="Pfam" id="PF09118">
    <property type="entry name" value="GO-like_E_set"/>
    <property type="match status" value="1"/>
</dbReference>
<sequence length="676" mass="71991">MFTRHSLKTPSVEMRVFSSSFLVFVLTALRSSIHVSSAYVEGDWVLTQDGTTGVSALQIAVTTETKLIILDRGQHNPLLASDGKNAMAAELDLVTRQVRPLNGAVSNPFCAGGGHLGNGTFVSTGGNPVAFNSTNGVQALRLFEPCDDESCDLLDDSGARLRTTSPRWTLFKGATLNTIIAIDEVNNPTYEFYPPKDINGFNGTQIPLKFLNDTLTANLFPYIATLPDGKLFVAANTQAMIFDWKTNTERRLPDIPNGVRISYPFSGSGALLPLTPENNYTPEILLCGGSNLSDTAILQLQIPSTQDPASKQCSRMVLTEEGIASGWKVEEMPIARTMGSMFLLPDGRLLIVNGAQTGYSGGFFAQDLVAGVSNADHPAFMPVVYDPNAPEGSRFSSDGIPVTNIARMYHSTATLTPNGTIFIAGSNVHDDVCFDQYPTTYRAEYLDPPYMFKPRPSLTGLPALVGYNQTFTLNLTMPPETPDDVTVVLMDLGFVTHGIHQSSRYVKLVSSLSEDGQTLTVTGPPIPQIYPPGPGYLFVVTSDGVPSPGKKILVGNGQSPPADEAVRRNMLDQTPPVNITFIQDRLTGTCPIIGGGETVTGSLPATAFTGAVTLPPTSFISTSLTIPLDLPSQTSTFGGATTTTDSQAVPTPASQAITTAPTATESSVAQSNSVTS</sequence>
<evidence type="ECO:0000313" key="6">
    <source>
        <dbReference type="Proteomes" id="UP000559256"/>
    </source>
</evidence>
<dbReference type="InterPro" id="IPR011043">
    <property type="entry name" value="Gal_Oxase/kelch_b-propeller"/>
</dbReference>
<comment type="caution">
    <text evidence="5">The sequence shown here is derived from an EMBL/GenBank/DDBJ whole genome shotgun (WGS) entry which is preliminary data.</text>
</comment>